<evidence type="ECO:0000313" key="2">
    <source>
        <dbReference type="Proteomes" id="UP000221165"/>
    </source>
</evidence>
<dbReference type="EMBL" id="MIGC01001511">
    <property type="protein sequence ID" value="PHJ22744.1"/>
    <property type="molecule type" value="Genomic_DNA"/>
</dbReference>
<dbReference type="VEuPathDB" id="ToxoDB:CSUI_003402"/>
<sequence length="80" mass="9432">MLRARTLEYVELNPGLDSEKADREARRDFREVNEAHLSEKLAQTFKEMKRSYRLRYVVSVYRTPSQQGRTGATHSDCLRI</sequence>
<name>A0A2C6L598_9APIC</name>
<proteinExistence type="predicted"/>
<accession>A0A2C6L598</accession>
<keyword evidence="2" id="KW-1185">Reference proteome</keyword>
<dbReference type="GeneID" id="94426811"/>
<protein>
    <submittedName>
        <fullName evidence="1">Uncharacterized protein</fullName>
    </submittedName>
</protein>
<comment type="caution">
    <text evidence="1">The sequence shown here is derived from an EMBL/GenBank/DDBJ whole genome shotgun (WGS) entry which is preliminary data.</text>
</comment>
<evidence type="ECO:0000313" key="1">
    <source>
        <dbReference type="EMBL" id="PHJ22744.1"/>
    </source>
</evidence>
<organism evidence="1 2">
    <name type="scientific">Cystoisospora suis</name>
    <dbReference type="NCBI Taxonomy" id="483139"/>
    <lineage>
        <taxon>Eukaryota</taxon>
        <taxon>Sar</taxon>
        <taxon>Alveolata</taxon>
        <taxon>Apicomplexa</taxon>
        <taxon>Conoidasida</taxon>
        <taxon>Coccidia</taxon>
        <taxon>Eucoccidiorida</taxon>
        <taxon>Eimeriorina</taxon>
        <taxon>Sarcocystidae</taxon>
        <taxon>Cystoisospora</taxon>
    </lineage>
</organism>
<dbReference type="RefSeq" id="XP_067924421.1">
    <property type="nucleotide sequence ID" value="XM_068063600.1"/>
</dbReference>
<gene>
    <name evidence="1" type="ORF">CSUI_003402</name>
</gene>
<dbReference type="AlphaFoldDB" id="A0A2C6L598"/>
<dbReference type="Proteomes" id="UP000221165">
    <property type="component" value="Unassembled WGS sequence"/>
</dbReference>
<reference evidence="1 2" key="1">
    <citation type="journal article" date="2017" name="Int. J. Parasitol.">
        <title>The genome of the protozoan parasite Cystoisospora suis and a reverse vaccinology approach to identify vaccine candidates.</title>
        <authorList>
            <person name="Palmieri N."/>
            <person name="Shrestha A."/>
            <person name="Ruttkowski B."/>
            <person name="Beck T."/>
            <person name="Vogl C."/>
            <person name="Tomley F."/>
            <person name="Blake D.P."/>
            <person name="Joachim A."/>
        </authorList>
    </citation>
    <scope>NUCLEOTIDE SEQUENCE [LARGE SCALE GENOMIC DNA]</scope>
    <source>
        <strain evidence="1 2">Wien I</strain>
    </source>
</reference>
<dbReference type="OrthoDB" id="333409at2759"/>